<dbReference type="Gene3D" id="2.40.128.20">
    <property type="match status" value="1"/>
</dbReference>
<reference evidence="1 2" key="1">
    <citation type="submission" date="2020-12" db="EMBL/GenBank/DDBJ databases">
        <title>YIM B01967 draft genome.</title>
        <authorList>
            <person name="Yan X."/>
        </authorList>
    </citation>
    <scope>NUCLEOTIDE SEQUENCE [LARGE SCALE GENOMIC DNA]</scope>
    <source>
        <strain evidence="1 2">YIM B01967</strain>
    </source>
</reference>
<dbReference type="Proteomes" id="UP000618943">
    <property type="component" value="Unassembled WGS sequence"/>
</dbReference>
<dbReference type="RefSeq" id="WP_200749309.1">
    <property type="nucleotide sequence ID" value="NZ_JAEOAH010000017.1"/>
</dbReference>
<dbReference type="InterPro" id="IPR012674">
    <property type="entry name" value="Calycin"/>
</dbReference>
<sequence length="145" mass="16877">MKTELKAPVKLKLITTIRQTEAETETYELWSEGTLVQKRGQTYLQYEEVQEDKQIRSTLKFGNNEAVILRNGDVKMRMPFLLHHEQNGHYNSEYGTLPIVTYTKEMQFEPHASENSGRFYLQYDLLIGGQSAGEYTLEMIYTEGK</sequence>
<accession>A0ABS1H8P4</accession>
<dbReference type="SUPFAM" id="SSF50814">
    <property type="entry name" value="Lipocalins"/>
    <property type="match status" value="1"/>
</dbReference>
<proteinExistence type="predicted"/>
<protein>
    <submittedName>
        <fullName evidence="1">DUF1934 domain-containing protein</fullName>
    </submittedName>
</protein>
<dbReference type="Pfam" id="PF09148">
    <property type="entry name" value="DUF1934"/>
    <property type="match status" value="1"/>
</dbReference>
<comment type="caution">
    <text evidence="1">The sequence shown here is derived from an EMBL/GenBank/DDBJ whole genome shotgun (WGS) entry which is preliminary data.</text>
</comment>
<organism evidence="1 2">
    <name type="scientific">Viridibacillus soli</name>
    <dbReference type="NCBI Taxonomy" id="2798301"/>
    <lineage>
        <taxon>Bacteria</taxon>
        <taxon>Bacillati</taxon>
        <taxon>Bacillota</taxon>
        <taxon>Bacilli</taxon>
        <taxon>Bacillales</taxon>
        <taxon>Caryophanaceae</taxon>
        <taxon>Viridibacillus</taxon>
    </lineage>
</organism>
<evidence type="ECO:0000313" key="1">
    <source>
        <dbReference type="EMBL" id="MBK3495681.1"/>
    </source>
</evidence>
<dbReference type="EMBL" id="JAEOAH010000017">
    <property type="protein sequence ID" value="MBK3495681.1"/>
    <property type="molecule type" value="Genomic_DNA"/>
</dbReference>
<keyword evidence="2" id="KW-1185">Reference proteome</keyword>
<name>A0ABS1H8P4_9BACL</name>
<gene>
    <name evidence="1" type="ORF">JFL43_12620</name>
</gene>
<evidence type="ECO:0000313" key="2">
    <source>
        <dbReference type="Proteomes" id="UP000618943"/>
    </source>
</evidence>
<dbReference type="InterPro" id="IPR015231">
    <property type="entry name" value="DUF1934"/>
</dbReference>